<name>A0ABM8ZF71_9VIBR</name>
<evidence type="ECO:0000259" key="1">
    <source>
        <dbReference type="PROSITE" id="PS51372"/>
    </source>
</evidence>
<dbReference type="EMBL" id="CAKLCM010000002">
    <property type="protein sequence ID" value="CAH0524898.1"/>
    <property type="molecule type" value="Genomic_DNA"/>
</dbReference>
<dbReference type="PROSITE" id="PS51372">
    <property type="entry name" value="PRD_2"/>
    <property type="match status" value="1"/>
</dbReference>
<feature type="domain" description="PRD" evidence="1">
    <location>
        <begin position="13"/>
        <end position="119"/>
    </location>
</feature>
<gene>
    <name evidence="2" type="ORF">VHP8226_00573</name>
</gene>
<evidence type="ECO:0000313" key="2">
    <source>
        <dbReference type="EMBL" id="CAH0524898.1"/>
    </source>
</evidence>
<evidence type="ECO:0000313" key="3">
    <source>
        <dbReference type="Proteomes" id="UP000838160"/>
    </source>
</evidence>
<keyword evidence="3" id="KW-1185">Reference proteome</keyword>
<comment type="caution">
    <text evidence="2">The sequence shown here is derived from an EMBL/GenBank/DDBJ whole genome shotgun (WGS) entry which is preliminary data.</text>
</comment>
<reference evidence="2" key="1">
    <citation type="submission" date="2021-12" db="EMBL/GenBank/DDBJ databases">
        <authorList>
            <person name="Rodrigo-Torres L."/>
            <person name="Arahal R. D."/>
            <person name="Lucena T."/>
        </authorList>
    </citation>
    <scope>NUCLEOTIDE SEQUENCE</scope>
    <source>
        <strain evidence="2">CECT 8226</strain>
    </source>
</reference>
<protein>
    <recommendedName>
        <fullName evidence="1">PRD domain-containing protein</fullName>
    </recommendedName>
</protein>
<accession>A0ABM8ZF71</accession>
<dbReference type="InterPro" id="IPR036634">
    <property type="entry name" value="PRD_sf"/>
</dbReference>
<sequence>MKERMKILLSNNVITKESFESILLVIDYFNREWGLSESNEQYQMIMTHLVRATDRIKQGKEIQDGLDCDIYNEMESMSEFSFIKEINSYICGMMGLREVPETENSFFLFNITSLYEMRS</sequence>
<dbReference type="Gene3D" id="1.10.1790.10">
    <property type="entry name" value="PRD domain"/>
    <property type="match status" value="1"/>
</dbReference>
<organism evidence="2 3">
    <name type="scientific">Vibrio hippocampi</name>
    <dbReference type="NCBI Taxonomy" id="654686"/>
    <lineage>
        <taxon>Bacteria</taxon>
        <taxon>Pseudomonadati</taxon>
        <taxon>Pseudomonadota</taxon>
        <taxon>Gammaproteobacteria</taxon>
        <taxon>Vibrionales</taxon>
        <taxon>Vibrionaceae</taxon>
        <taxon>Vibrio</taxon>
    </lineage>
</organism>
<dbReference type="Proteomes" id="UP000838160">
    <property type="component" value="Unassembled WGS sequence"/>
</dbReference>
<dbReference type="InterPro" id="IPR011608">
    <property type="entry name" value="PRD"/>
</dbReference>
<proteinExistence type="predicted"/>
<dbReference type="SUPFAM" id="SSF63520">
    <property type="entry name" value="PTS-regulatory domain, PRD"/>
    <property type="match status" value="1"/>
</dbReference>
<dbReference type="RefSeq" id="WP_237483614.1">
    <property type="nucleotide sequence ID" value="NZ_CAKLCM010000002.1"/>
</dbReference>